<dbReference type="EC" id="2.8.1.12" evidence="4"/>
<reference evidence="5" key="1">
    <citation type="journal article" date="2014" name="PLoS ONE">
        <title>Transcriptome-Based Identification of ABC Transporters in the Western Tarnished Plant Bug Lygus hesperus.</title>
        <authorList>
            <person name="Hull J.J."/>
            <person name="Chaney K."/>
            <person name="Geib S.M."/>
            <person name="Fabrick J.A."/>
            <person name="Brent C.S."/>
            <person name="Walsh D."/>
            <person name="Lavine L.C."/>
        </authorList>
    </citation>
    <scope>NUCLEOTIDE SEQUENCE</scope>
</reference>
<dbReference type="GO" id="GO:1990140">
    <property type="term" value="C:molybdopterin synthase complex"/>
    <property type="evidence" value="ECO:0007669"/>
    <property type="project" value="UniProtKB-UniRule"/>
</dbReference>
<dbReference type="SUPFAM" id="SSF54690">
    <property type="entry name" value="Molybdopterin synthase subunit MoaE"/>
    <property type="match status" value="1"/>
</dbReference>
<dbReference type="CDD" id="cd00756">
    <property type="entry name" value="MoaE"/>
    <property type="match status" value="1"/>
</dbReference>
<dbReference type="EMBL" id="GBHO01044113">
    <property type="protein sequence ID" value="JAF99490.1"/>
    <property type="molecule type" value="Transcribed_RNA"/>
</dbReference>
<feature type="binding site" evidence="4">
    <location>
        <begin position="150"/>
        <end position="152"/>
    </location>
    <ligand>
        <name>substrate</name>
    </ligand>
</feature>
<evidence type="ECO:0000313" key="6">
    <source>
        <dbReference type="EMBL" id="JAF99492.1"/>
    </source>
</evidence>
<dbReference type="InterPro" id="IPR003448">
    <property type="entry name" value="Mopterin_biosynth_MoaE"/>
</dbReference>
<evidence type="ECO:0000256" key="1">
    <source>
        <dbReference type="ARBA" id="ARBA00022490"/>
    </source>
</evidence>
<accession>A0A0A9VWC2</accession>
<dbReference type="InterPro" id="IPR028888">
    <property type="entry name" value="MOCS2B_euk"/>
</dbReference>
<dbReference type="GO" id="GO:0006777">
    <property type="term" value="P:Mo-molybdopterin cofactor biosynthetic process"/>
    <property type="evidence" value="ECO:0007669"/>
    <property type="project" value="UniProtKB-UniRule"/>
</dbReference>
<evidence type="ECO:0000256" key="3">
    <source>
        <dbReference type="ARBA" id="ARBA00023150"/>
    </source>
</evidence>
<keyword evidence="3 4" id="KW-0501">Molybdenum cofactor biosynthesis</keyword>
<dbReference type="EMBL" id="GBHO01044111">
    <property type="protein sequence ID" value="JAF99492.1"/>
    <property type="molecule type" value="Transcribed_RNA"/>
</dbReference>
<protein>
    <recommendedName>
        <fullName evidence="4">Molybdopterin synthase catalytic subunit</fullName>
        <ecNumber evidence="4">2.8.1.12</ecNumber>
    </recommendedName>
    <alternativeName>
        <fullName evidence="4">Molybdenum cofactor synthesis protein 2 large subunit</fullName>
    </alternativeName>
    <alternativeName>
        <fullName evidence="4">Molybdenum cofactor synthesis protein 2B</fullName>
        <shortName evidence="4">MOCS2B</shortName>
    </alternativeName>
</protein>
<keyword evidence="2 4" id="KW-0808">Transferase</keyword>
<dbReference type="FunFam" id="3.90.1170.40:FF:000002">
    <property type="entry name" value="Molybdopterin synthase catalytic subunit"/>
    <property type="match status" value="1"/>
</dbReference>
<feature type="binding site" evidence="4">
    <location>
        <begin position="127"/>
        <end position="128"/>
    </location>
    <ligand>
        <name>substrate</name>
    </ligand>
</feature>
<dbReference type="Pfam" id="PF02391">
    <property type="entry name" value="MoaE"/>
    <property type="match status" value="1"/>
</dbReference>
<keyword evidence="1 4" id="KW-0963">Cytoplasm</keyword>
<comment type="function">
    <text evidence="4">Catalytic subunit of the molybdopterin synthase complex, a complex that catalyzes the conversion of precursor Z into molybdopterin. Acts by mediating the incorporation of 2 sulfur atoms from thiocarboxylated MOCS2A into precursor Z to generate a dithiolene group.</text>
</comment>
<comment type="subunit">
    <text evidence="4">Heterotetramer; composed of 2 small (MOCS2A) and 2 large (MOCS2B) subunits.</text>
</comment>
<dbReference type="EMBL" id="GBHO01032229">
    <property type="protein sequence ID" value="JAG11375.1"/>
    <property type="molecule type" value="Transcribed_RNA"/>
</dbReference>
<evidence type="ECO:0000256" key="4">
    <source>
        <dbReference type="HAMAP-Rule" id="MF_03052"/>
    </source>
</evidence>
<organism evidence="5">
    <name type="scientific">Lygus hesperus</name>
    <name type="common">Western plant bug</name>
    <dbReference type="NCBI Taxonomy" id="30085"/>
    <lineage>
        <taxon>Eukaryota</taxon>
        <taxon>Metazoa</taxon>
        <taxon>Ecdysozoa</taxon>
        <taxon>Arthropoda</taxon>
        <taxon>Hexapoda</taxon>
        <taxon>Insecta</taxon>
        <taxon>Pterygota</taxon>
        <taxon>Neoptera</taxon>
        <taxon>Paraneoptera</taxon>
        <taxon>Hemiptera</taxon>
        <taxon>Heteroptera</taxon>
        <taxon>Panheteroptera</taxon>
        <taxon>Cimicomorpha</taxon>
        <taxon>Miridae</taxon>
        <taxon>Mirini</taxon>
        <taxon>Lygus</taxon>
    </lineage>
</organism>
<dbReference type="PANTHER" id="PTHR23404">
    <property type="entry name" value="MOLYBDOPTERIN SYNTHASE RELATED"/>
    <property type="match status" value="1"/>
</dbReference>
<reference evidence="5" key="2">
    <citation type="submission" date="2014-07" db="EMBL/GenBank/DDBJ databases">
        <authorList>
            <person name="Hull J."/>
        </authorList>
    </citation>
    <scope>NUCLEOTIDE SEQUENCE</scope>
</reference>
<comment type="miscellaneous">
    <text evidence="4">This protein is produced by a bicistronic gene which also produces the large subunit (MOCS2A).</text>
</comment>
<gene>
    <name evidence="5" type="primary">MOCS2_6</name>
    <name evidence="4" type="synonym">Mocs2</name>
    <name evidence="8" type="synonym">MOCS2_1</name>
    <name evidence="7" type="synonym">MOCS2_3</name>
    <name evidence="6" type="synonym">MOCS2_8</name>
    <name evidence="7" type="ORF">CM83_40589</name>
    <name evidence="6" type="ORF">CM83_40601</name>
    <name evidence="5" type="ORF">CM83_40607</name>
    <name evidence="8" type="ORF">CM83_40662</name>
</gene>
<comment type="catalytic activity">
    <reaction evidence="4">
        <text>2 [molybdopterin-synthase sulfur-carrier protein]-C-terminal-Gly-aminoethanethioate + cyclic pyranopterin phosphate + H2O = molybdopterin + 2 [molybdopterin-synthase sulfur-carrier protein]-C-terminal Gly-Gly + 2 H(+)</text>
        <dbReference type="Rhea" id="RHEA:26333"/>
        <dbReference type="Rhea" id="RHEA-COMP:12202"/>
        <dbReference type="Rhea" id="RHEA-COMP:19907"/>
        <dbReference type="ChEBI" id="CHEBI:15377"/>
        <dbReference type="ChEBI" id="CHEBI:15378"/>
        <dbReference type="ChEBI" id="CHEBI:58698"/>
        <dbReference type="ChEBI" id="CHEBI:59648"/>
        <dbReference type="ChEBI" id="CHEBI:90778"/>
        <dbReference type="ChEBI" id="CHEBI:232372"/>
        <dbReference type="EC" id="2.8.1.12"/>
    </reaction>
</comment>
<sequence>MYVLDDPGMACTGRTCKTSLFVRSNTMNYFELLHEPLVVEPIVAKVKSPDCGAVSLFVGTARNNFNGREVISLNYEAYPKMAHKEFMDICAEIRSKWKSILHIAVQHRLGEVSVSENIVTVALSSPHRAESLAAMIFILDKLKERVPIWKKENYKDTDGVWKENTECIESRTPCT</sequence>
<name>A0A0A9VWC2_LYGHE</name>
<dbReference type="AlphaFoldDB" id="A0A0A9VWC2"/>
<evidence type="ECO:0000313" key="5">
    <source>
        <dbReference type="EMBL" id="JAF99490.1"/>
    </source>
</evidence>
<comment type="pathway">
    <text evidence="4">Cofactor biosynthesis; molybdopterin biosynthesis.</text>
</comment>
<dbReference type="UniPathway" id="UPA00344"/>
<comment type="similarity">
    <text evidence="4">Belongs to the MoaE family. MOCS2B subfamily.</text>
</comment>
<dbReference type="EMBL" id="GBHO01044107">
    <property type="protein sequence ID" value="JAF99496.1"/>
    <property type="molecule type" value="Transcribed_RNA"/>
</dbReference>
<dbReference type="GO" id="GO:0030366">
    <property type="term" value="F:molybdopterin synthase activity"/>
    <property type="evidence" value="ECO:0007669"/>
    <property type="project" value="UniProtKB-UniRule"/>
</dbReference>
<evidence type="ECO:0000313" key="7">
    <source>
        <dbReference type="EMBL" id="JAF99496.1"/>
    </source>
</evidence>
<feature type="binding site" evidence="4">
    <location>
        <position position="143"/>
    </location>
    <ligand>
        <name>substrate</name>
    </ligand>
</feature>
<dbReference type="HAMAP" id="MF_03052">
    <property type="entry name" value="MOC2B"/>
    <property type="match status" value="1"/>
</dbReference>
<comment type="subcellular location">
    <subcellularLocation>
        <location evidence="4">Cytoplasm</location>
    </subcellularLocation>
</comment>
<proteinExistence type="inferred from homology"/>
<dbReference type="Gene3D" id="3.90.1170.40">
    <property type="entry name" value="Molybdopterin biosynthesis MoaE subunit"/>
    <property type="match status" value="1"/>
</dbReference>
<evidence type="ECO:0000313" key="8">
    <source>
        <dbReference type="EMBL" id="JAG11375.1"/>
    </source>
</evidence>
<evidence type="ECO:0000256" key="2">
    <source>
        <dbReference type="ARBA" id="ARBA00022679"/>
    </source>
</evidence>
<dbReference type="InterPro" id="IPR036563">
    <property type="entry name" value="MoaE_sf"/>
</dbReference>